<evidence type="ECO:0000313" key="3">
    <source>
        <dbReference type="EMBL" id="GAA4777312.1"/>
    </source>
</evidence>
<name>A0ABP9AAN6_9FLAO</name>
<feature type="domain" description="ATP-grasp fold RimK-type" evidence="1">
    <location>
        <begin position="125"/>
        <end position="319"/>
    </location>
</feature>
<accession>A0ABP9AAN6</accession>
<dbReference type="Proteomes" id="UP001500141">
    <property type="component" value="Unassembled WGS sequence"/>
</dbReference>
<dbReference type="InterPro" id="IPR048936">
    <property type="entry name" value="MvdD-like_ATPgrasp"/>
</dbReference>
<dbReference type="PANTHER" id="PTHR21621:SF0">
    <property type="entry name" value="BETA-CITRYLGLUTAMATE SYNTHASE B-RELATED"/>
    <property type="match status" value="1"/>
</dbReference>
<gene>
    <name evidence="3" type="ORF">GCM10023230_30680</name>
</gene>
<dbReference type="Pfam" id="PF08443">
    <property type="entry name" value="RimK"/>
    <property type="match status" value="1"/>
</dbReference>
<dbReference type="Gene3D" id="3.30.470.20">
    <property type="entry name" value="ATP-grasp fold, B domain"/>
    <property type="match status" value="1"/>
</dbReference>
<dbReference type="Pfam" id="PF21068">
    <property type="entry name" value="ATPgraspMvdD"/>
    <property type="match status" value="1"/>
</dbReference>
<protein>
    <recommendedName>
        <fullName evidence="5">ATP-grasp ribosomal peptide maturase</fullName>
    </recommendedName>
</protein>
<evidence type="ECO:0000313" key="4">
    <source>
        <dbReference type="Proteomes" id="UP001500141"/>
    </source>
</evidence>
<dbReference type="RefSeq" id="WP_264542980.1">
    <property type="nucleotide sequence ID" value="NZ_BAABIP010000022.1"/>
</dbReference>
<feature type="domain" description="MvdD-like pre-ATP grasp" evidence="2">
    <location>
        <begin position="1"/>
        <end position="118"/>
    </location>
</feature>
<evidence type="ECO:0008006" key="5">
    <source>
        <dbReference type="Google" id="ProtNLM"/>
    </source>
</evidence>
<reference evidence="4" key="1">
    <citation type="journal article" date="2019" name="Int. J. Syst. Evol. Microbiol.">
        <title>The Global Catalogue of Microorganisms (GCM) 10K type strain sequencing project: providing services to taxonomists for standard genome sequencing and annotation.</title>
        <authorList>
            <consortium name="The Broad Institute Genomics Platform"/>
            <consortium name="The Broad Institute Genome Sequencing Center for Infectious Disease"/>
            <person name="Wu L."/>
            <person name="Ma J."/>
        </authorList>
    </citation>
    <scope>NUCLEOTIDE SEQUENCE [LARGE SCALE GENOMIC DNA]</scope>
    <source>
        <strain evidence="4">JCM 18198</strain>
    </source>
</reference>
<evidence type="ECO:0000259" key="1">
    <source>
        <dbReference type="Pfam" id="PF08443"/>
    </source>
</evidence>
<keyword evidence="4" id="KW-1185">Reference proteome</keyword>
<sequence length="338" mass="39304">MVLCITHSNDFYTVDIVINRLKELGIEVLRFNSDDFSYKINFEYHNSSGNQVVKLVTPDYEITSDKVKAVWYRKLWNISIPENLDDSYKQIYYQEYNTMRNIFFESLKNVPWINPIQIDHEIGENKLEQLKLASESGLIVPKSLFTNNAEAVKDFFFSICNEQMIAKLHGALSRSMSGNTPFFPTTIIQQNDLENLDSLVYCPMIFQERIDKQYELRVIYVDGEFFTGKINAENSAAGSIDWRAATDIRPSWEKYDLPLEVEESIKKMMKKMNLFFGAIDIIREKKGQYIFLEVNPQGEWGMLQRDLGLPIGETIADRIVSQIIKKEIEIKKSTYITT</sequence>
<dbReference type="SUPFAM" id="SSF56059">
    <property type="entry name" value="Glutathione synthetase ATP-binding domain-like"/>
    <property type="match status" value="1"/>
</dbReference>
<proteinExistence type="predicted"/>
<dbReference type="EMBL" id="BAABIP010000022">
    <property type="protein sequence ID" value="GAA4777312.1"/>
    <property type="molecule type" value="Genomic_DNA"/>
</dbReference>
<organism evidence="3 4">
    <name type="scientific">Flavobacterium hankyongi</name>
    <dbReference type="NCBI Taxonomy" id="1176532"/>
    <lineage>
        <taxon>Bacteria</taxon>
        <taxon>Pseudomonadati</taxon>
        <taxon>Bacteroidota</taxon>
        <taxon>Flavobacteriia</taxon>
        <taxon>Flavobacteriales</taxon>
        <taxon>Flavobacteriaceae</taxon>
        <taxon>Flavobacterium</taxon>
    </lineage>
</organism>
<dbReference type="PANTHER" id="PTHR21621">
    <property type="entry name" value="RIBOSOMAL PROTEIN S6 MODIFICATION PROTEIN"/>
    <property type="match status" value="1"/>
</dbReference>
<evidence type="ECO:0000259" key="2">
    <source>
        <dbReference type="Pfam" id="PF21068"/>
    </source>
</evidence>
<dbReference type="InterPro" id="IPR013651">
    <property type="entry name" value="ATP-grasp_RimK-type"/>
</dbReference>
<comment type="caution">
    <text evidence="3">The sequence shown here is derived from an EMBL/GenBank/DDBJ whole genome shotgun (WGS) entry which is preliminary data.</text>
</comment>